<name>A0A9X8R5E3_9CORY</name>
<dbReference type="EMBL" id="FTMH01000015">
    <property type="protein sequence ID" value="SIQ45864.1"/>
    <property type="molecule type" value="Genomic_DNA"/>
</dbReference>
<organism evidence="1 2">
    <name type="scientific">Corynebacterium afermentans</name>
    <dbReference type="NCBI Taxonomy" id="38286"/>
    <lineage>
        <taxon>Bacteria</taxon>
        <taxon>Bacillati</taxon>
        <taxon>Actinomycetota</taxon>
        <taxon>Actinomycetes</taxon>
        <taxon>Mycobacteriales</taxon>
        <taxon>Corynebacteriaceae</taxon>
        <taxon>Corynebacterium</taxon>
    </lineage>
</organism>
<reference evidence="1 2" key="1">
    <citation type="submission" date="2017-01" db="EMBL/GenBank/DDBJ databases">
        <authorList>
            <person name="Varghese N."/>
            <person name="Submissions S."/>
        </authorList>
    </citation>
    <scope>NUCLEOTIDE SEQUENCE [LARGE SCALE GENOMIC DNA]</scope>
    <source>
        <strain evidence="1 2">DSM 44280</strain>
    </source>
</reference>
<accession>A0A9X8R5E3</accession>
<sequence>MLRGLSSARVHSYRMAIVGETGRSANSVSDRSVQSLYLWQSAVASAWYEALSIFEPVLRNRIDCELRKWNQAQGNTEDWLEDPAQPLKKAVSRMASDALNAAESSARRRPRNHPRFSAPITLDDRISQLSFGNISSLFPLQAPRNRSNFASGFSAKENLWIHALSGGFPGLAEKFVDAHRSSIHPSVPVQVESGYAVATALEQLRRLRNRVSHQEQILNVDHQERLADMYALVHAMSPQTLGVMKKMDRVQRNLLLRPRF</sequence>
<dbReference type="AlphaFoldDB" id="A0A9X8R5E3"/>
<dbReference type="Proteomes" id="UP000185547">
    <property type="component" value="Unassembled WGS sequence"/>
</dbReference>
<gene>
    <name evidence="1" type="ORF">SAMN05421802_1156</name>
</gene>
<protein>
    <submittedName>
        <fullName evidence="1">Abi-like protein</fullName>
    </submittedName>
</protein>
<keyword evidence="2" id="KW-1185">Reference proteome</keyword>
<evidence type="ECO:0000313" key="2">
    <source>
        <dbReference type="Proteomes" id="UP000185547"/>
    </source>
</evidence>
<comment type="caution">
    <text evidence="1">The sequence shown here is derived from an EMBL/GenBank/DDBJ whole genome shotgun (WGS) entry which is preliminary data.</text>
</comment>
<proteinExistence type="predicted"/>
<evidence type="ECO:0000313" key="1">
    <source>
        <dbReference type="EMBL" id="SIQ45864.1"/>
    </source>
</evidence>